<evidence type="ECO:0000256" key="1">
    <source>
        <dbReference type="SAM" id="MobiDB-lite"/>
    </source>
</evidence>
<gene>
    <name evidence="2" type="ORF">HYDPIDRAFT_169377</name>
</gene>
<feature type="region of interest" description="Disordered" evidence="1">
    <location>
        <begin position="441"/>
        <end position="498"/>
    </location>
</feature>
<feature type="compositionally biased region" description="Acidic residues" evidence="1">
    <location>
        <begin position="460"/>
        <end position="481"/>
    </location>
</feature>
<organism evidence="2 3">
    <name type="scientific">Hydnomerulius pinastri MD-312</name>
    <dbReference type="NCBI Taxonomy" id="994086"/>
    <lineage>
        <taxon>Eukaryota</taxon>
        <taxon>Fungi</taxon>
        <taxon>Dikarya</taxon>
        <taxon>Basidiomycota</taxon>
        <taxon>Agaricomycotina</taxon>
        <taxon>Agaricomycetes</taxon>
        <taxon>Agaricomycetidae</taxon>
        <taxon>Boletales</taxon>
        <taxon>Boletales incertae sedis</taxon>
        <taxon>Leucogyrophana</taxon>
    </lineage>
</organism>
<proteinExistence type="predicted"/>
<protein>
    <submittedName>
        <fullName evidence="2">Uncharacterized protein</fullName>
    </submittedName>
</protein>
<keyword evidence="3" id="KW-1185">Reference proteome</keyword>
<accession>A0A0C9V8H3</accession>
<dbReference type="Proteomes" id="UP000053820">
    <property type="component" value="Unassembled WGS sequence"/>
</dbReference>
<dbReference type="OrthoDB" id="3012326at2759"/>
<reference evidence="2 3" key="1">
    <citation type="submission" date="2014-04" db="EMBL/GenBank/DDBJ databases">
        <title>Evolutionary Origins and Diversification of the Mycorrhizal Mutualists.</title>
        <authorList>
            <consortium name="DOE Joint Genome Institute"/>
            <consortium name="Mycorrhizal Genomics Consortium"/>
            <person name="Kohler A."/>
            <person name="Kuo A."/>
            <person name="Nagy L.G."/>
            <person name="Floudas D."/>
            <person name="Copeland A."/>
            <person name="Barry K.W."/>
            <person name="Cichocki N."/>
            <person name="Veneault-Fourrey C."/>
            <person name="LaButti K."/>
            <person name="Lindquist E.A."/>
            <person name="Lipzen A."/>
            <person name="Lundell T."/>
            <person name="Morin E."/>
            <person name="Murat C."/>
            <person name="Riley R."/>
            <person name="Ohm R."/>
            <person name="Sun H."/>
            <person name="Tunlid A."/>
            <person name="Henrissat B."/>
            <person name="Grigoriev I.V."/>
            <person name="Hibbett D.S."/>
            <person name="Martin F."/>
        </authorList>
    </citation>
    <scope>NUCLEOTIDE SEQUENCE [LARGE SCALE GENOMIC DNA]</scope>
    <source>
        <strain evidence="2 3">MD-312</strain>
    </source>
</reference>
<evidence type="ECO:0000313" key="2">
    <source>
        <dbReference type="EMBL" id="KIJ61999.1"/>
    </source>
</evidence>
<sequence length="498" mass="56069">MCPFCAHQAGNHHNGPVDVPEGKTLKDLRMSAEAFKLYSANRDTTLSDSMPSANSPKLKVVGFSEAGRELLKESSGIPGQDWVEVQWSMMDSLLWVMQRVEKTALAGGGVIYSTGDLTMSESHFRGGGMIELLLLTAQDALVYTKNNLKTHTWRTYEPPLPESLPTDPRERARALFNLIDPPSSRHWNAYIEHRQKADAITDELMESFTGQDMDPFLDTVTASIENALDTSDLDDLEQVTDGVVILSYSAPDNGWGELNDADVLTRIHSPHLPKSVDVHFTYYHRMRMSSVDWNYTIGFRVNQTPRPCPRSYPSHQDGSIPRSHTRNGWRSFGWFYLDGRRAEHSACTVTKEDLQEVHDALFGDSDEEDSLGSKVGLVETARLLLASVGIDFRVAEDEEQKEDDGDGHRRSYREASFDFAAEKPAISAAHIRKICGIPPLEGDDTADLSQEQVTEAMDGSYDDEDEDEDDDYEHDEDDEGEYQPRHRRQERDDECVIC</sequence>
<evidence type="ECO:0000313" key="3">
    <source>
        <dbReference type="Proteomes" id="UP000053820"/>
    </source>
</evidence>
<dbReference type="AlphaFoldDB" id="A0A0C9V8H3"/>
<name>A0A0C9V8H3_9AGAM</name>
<dbReference type="EMBL" id="KN839858">
    <property type="protein sequence ID" value="KIJ61999.1"/>
    <property type="molecule type" value="Genomic_DNA"/>
</dbReference>
<dbReference type="HOGENOM" id="CLU_547520_0_0_1"/>